<dbReference type="SUPFAM" id="SSF55424">
    <property type="entry name" value="FAD/NAD-linked reductases, dimerisation (C-terminal) domain"/>
    <property type="match status" value="1"/>
</dbReference>
<comment type="cofactor">
    <cofactor evidence="1">
        <name>FAD</name>
        <dbReference type="ChEBI" id="CHEBI:57692"/>
    </cofactor>
</comment>
<protein>
    <submittedName>
        <fullName evidence="9">NADH oxidase</fullName>
    </submittedName>
</protein>
<dbReference type="Pfam" id="PF02852">
    <property type="entry name" value="Pyr_redox_dim"/>
    <property type="match status" value="1"/>
</dbReference>
<evidence type="ECO:0000256" key="5">
    <source>
        <dbReference type="ARBA" id="ARBA00023002"/>
    </source>
</evidence>
<proteinExistence type="inferred from homology"/>
<evidence type="ECO:0000259" key="7">
    <source>
        <dbReference type="Pfam" id="PF02852"/>
    </source>
</evidence>
<dbReference type="InterPro" id="IPR023753">
    <property type="entry name" value="FAD/NAD-binding_dom"/>
</dbReference>
<evidence type="ECO:0000256" key="4">
    <source>
        <dbReference type="ARBA" id="ARBA00022827"/>
    </source>
</evidence>
<accession>A0A0H3N9F4</accession>
<comment type="similarity">
    <text evidence="2">Belongs to the class-III pyridine nucleotide-disulfide oxidoreductase family.</text>
</comment>
<feature type="domain" description="FAD/NAD(P)-binding" evidence="8">
    <location>
        <begin position="13"/>
        <end position="299"/>
    </location>
</feature>
<keyword evidence="3" id="KW-0285">Flavoprotein</keyword>
<feature type="domain" description="Pyridine nucleotide-disulphide oxidoreductase dimerisation" evidence="7">
    <location>
        <begin position="342"/>
        <end position="444"/>
    </location>
</feature>
<reference evidence="9 10" key="1">
    <citation type="journal article" date="2009" name="Genome Biol.">
        <title>Comparative genome and phenotypic analysis of Clostridium difficile 027 strains provides insight into the evolution of a hypervirulent bacterium.</title>
        <authorList>
            <person name="Stabler R.A."/>
            <person name="He M."/>
            <person name="Dawson L."/>
            <person name="Martin M."/>
            <person name="Valiente E."/>
            <person name="Corton C."/>
            <person name="Lawley T.D."/>
            <person name="Sebaihia M."/>
            <person name="Quail M.A."/>
            <person name="Rose G."/>
            <person name="Gerding D.N."/>
            <person name="Gibert M."/>
            <person name="Popoff M.R."/>
            <person name="Parkhill J."/>
            <person name="Dougan G."/>
            <person name="Wren B.W."/>
        </authorList>
    </citation>
    <scope>NUCLEOTIDE SEQUENCE [LARGE SCALE GENOMIC DNA]</scope>
    <source>
        <strain evidence="9 10">CD196</strain>
    </source>
</reference>
<evidence type="ECO:0000259" key="8">
    <source>
        <dbReference type="Pfam" id="PF07992"/>
    </source>
</evidence>
<dbReference type="Pfam" id="PF07992">
    <property type="entry name" value="Pyr_redox_2"/>
    <property type="match status" value="1"/>
</dbReference>
<dbReference type="Proteomes" id="UP000002068">
    <property type="component" value="Chromosome"/>
</dbReference>
<dbReference type="InterPro" id="IPR050260">
    <property type="entry name" value="FAD-bd_OxRdtase"/>
</dbReference>
<sequence length="456" mass="50493">MKKLTRHQRRDKMRVVIIGGVAAGMSAAAKLKRIKPEYEVVVYEKTEIVSFGACGLPYFVGGFFDDADELLARTPEKLREAGIDLNIFREVVEVDSESKKIKVKNIKTDEIYEDYYDKLMIATGARSIMPPIKNIKLKNVSTLKSLYDGEYLKKLLSNEDNKRVTIIGAGFIGLEAVEACKKLGKDVDVIQLEDRILPQVFDKEMTDVLEEEINRHNVNLHLDEMVVELCGEDKVEKVITNKGEIDTDVVIIATGVRPNTEFLSNTNIKMLKNGAIVVDEYGRTSVEDIYSAGDCATIKNIVSNENVYVPLATGANKLGRIVGENLAGREVSYQGSLSSSCIKIMDMEAASTGITEKQAKDLGINVKSKFISDYNQTHYYPGRNKIYVKLIYDADTKVILGGQVAGFKDAVQRANVLAAAIFGKMTTSQLGMLDLCYAPPFARTWDVLNVAGNVSK</sequence>
<dbReference type="InterPro" id="IPR016156">
    <property type="entry name" value="FAD/NAD-linked_Rdtase_dimer_sf"/>
</dbReference>
<dbReference type="GO" id="GO:0016491">
    <property type="term" value="F:oxidoreductase activity"/>
    <property type="evidence" value="ECO:0007669"/>
    <property type="project" value="UniProtKB-KW"/>
</dbReference>
<evidence type="ECO:0000256" key="6">
    <source>
        <dbReference type="ARBA" id="ARBA00023284"/>
    </source>
</evidence>
<dbReference type="PANTHER" id="PTHR43429">
    <property type="entry name" value="PYRIDINE NUCLEOTIDE-DISULFIDE OXIDOREDUCTASE DOMAIN-CONTAINING"/>
    <property type="match status" value="1"/>
</dbReference>
<dbReference type="Gene3D" id="3.50.50.60">
    <property type="entry name" value="FAD/NAD(P)-binding domain"/>
    <property type="match status" value="2"/>
</dbReference>
<evidence type="ECO:0000313" key="9">
    <source>
        <dbReference type="EMBL" id="CBA64562.1"/>
    </source>
</evidence>
<dbReference type="AlphaFoldDB" id="A0A0H3N9F4"/>
<dbReference type="PRINTS" id="PR00368">
    <property type="entry name" value="FADPNR"/>
</dbReference>
<dbReference type="NCBIfam" id="NF007123">
    <property type="entry name" value="PRK09564.1"/>
    <property type="match status" value="1"/>
</dbReference>
<dbReference type="HOGENOM" id="CLU_003291_1_0_9"/>
<evidence type="ECO:0000256" key="1">
    <source>
        <dbReference type="ARBA" id="ARBA00001974"/>
    </source>
</evidence>
<dbReference type="KEGG" id="cdc:CD196_2380"/>
<dbReference type="InterPro" id="IPR004099">
    <property type="entry name" value="Pyr_nucl-diS_OxRdtase_dimer"/>
</dbReference>
<dbReference type="PRINTS" id="PR00411">
    <property type="entry name" value="PNDRDTASEI"/>
</dbReference>
<organism evidence="9 10">
    <name type="scientific">Clostridioides difficile (strain CD196)</name>
    <name type="common">Peptoclostridium difficile</name>
    <dbReference type="NCBI Taxonomy" id="645462"/>
    <lineage>
        <taxon>Bacteria</taxon>
        <taxon>Bacillati</taxon>
        <taxon>Bacillota</taxon>
        <taxon>Clostridia</taxon>
        <taxon>Peptostreptococcales</taxon>
        <taxon>Peptostreptococcaceae</taxon>
        <taxon>Clostridioides</taxon>
    </lineage>
</organism>
<dbReference type="SUPFAM" id="SSF51905">
    <property type="entry name" value="FAD/NAD(P)-binding domain"/>
    <property type="match status" value="1"/>
</dbReference>
<dbReference type="PANTHER" id="PTHR43429:SF1">
    <property type="entry name" value="NAD(P)H SULFUR OXIDOREDUCTASE (COA-DEPENDENT)"/>
    <property type="match status" value="1"/>
</dbReference>
<evidence type="ECO:0000256" key="3">
    <source>
        <dbReference type="ARBA" id="ARBA00022630"/>
    </source>
</evidence>
<gene>
    <name evidence="9" type="primary">nox</name>
    <name evidence="9" type="ordered locus">CD196_2380</name>
</gene>
<name>A0A0H3N9F4_CLODC</name>
<keyword evidence="4" id="KW-0274">FAD</keyword>
<keyword evidence="5" id="KW-0560">Oxidoreductase</keyword>
<evidence type="ECO:0000313" key="10">
    <source>
        <dbReference type="Proteomes" id="UP000002068"/>
    </source>
</evidence>
<keyword evidence="6" id="KW-0676">Redox-active center</keyword>
<evidence type="ECO:0000256" key="2">
    <source>
        <dbReference type="ARBA" id="ARBA00009130"/>
    </source>
</evidence>
<dbReference type="EMBL" id="FN538970">
    <property type="protein sequence ID" value="CBA64562.1"/>
    <property type="molecule type" value="Genomic_DNA"/>
</dbReference>
<dbReference type="InterPro" id="IPR036188">
    <property type="entry name" value="FAD/NAD-bd_sf"/>
</dbReference>